<evidence type="ECO:0000313" key="1">
    <source>
        <dbReference type="EMBL" id="BBF94395.1"/>
    </source>
</evidence>
<evidence type="ECO:0000313" key="2">
    <source>
        <dbReference type="Proteomes" id="UP000266934"/>
    </source>
</evidence>
<dbReference type="GO" id="GO:1990228">
    <property type="term" value="C:sulfurtransferase complex"/>
    <property type="evidence" value="ECO:0007669"/>
    <property type="project" value="TreeGrafter"/>
</dbReference>
<dbReference type="NCBIfam" id="TIGR03011">
    <property type="entry name" value="sulf_tusB_dsrH"/>
    <property type="match status" value="1"/>
</dbReference>
<gene>
    <name evidence="1" type="primary">dsrH</name>
    <name evidence="1" type="ORF">BLTE_30800</name>
</gene>
<proteinExistence type="predicted"/>
<dbReference type="RefSeq" id="WP_126401495.1">
    <property type="nucleotide sequence ID" value="NZ_AP018907.1"/>
</dbReference>
<dbReference type="EMBL" id="AP018907">
    <property type="protein sequence ID" value="BBF94395.1"/>
    <property type="molecule type" value="Genomic_DNA"/>
</dbReference>
<dbReference type="OrthoDB" id="9795117at2"/>
<dbReference type="Gene3D" id="3.40.1260.10">
    <property type="entry name" value="DsrEFH-like"/>
    <property type="match status" value="1"/>
</dbReference>
<dbReference type="Proteomes" id="UP000266934">
    <property type="component" value="Chromosome"/>
</dbReference>
<keyword evidence="2" id="KW-1185">Reference proteome</keyword>
<dbReference type="PANTHER" id="PTHR37526:SF1">
    <property type="entry name" value="PROTEIN TUSB"/>
    <property type="match status" value="1"/>
</dbReference>
<dbReference type="InterPro" id="IPR027396">
    <property type="entry name" value="DsrEFH-like"/>
</dbReference>
<organism evidence="1 2">
    <name type="scientific">Blastochloris tepida</name>
    <dbReference type="NCBI Taxonomy" id="2233851"/>
    <lineage>
        <taxon>Bacteria</taxon>
        <taxon>Pseudomonadati</taxon>
        <taxon>Pseudomonadota</taxon>
        <taxon>Alphaproteobacteria</taxon>
        <taxon>Hyphomicrobiales</taxon>
        <taxon>Blastochloridaceae</taxon>
        <taxon>Blastochloris</taxon>
    </lineage>
</organism>
<sequence length="102" mass="11082">MTTLHTINKSPFERSAMASCLNHALDGDSVLMIEDAVVGARKGTAIANDLREHQRTCAIYVLGPDLAARGLKPEDLIEGITVVDYAGFVDLAARNRRVCAWL</sequence>
<dbReference type="GO" id="GO:0002143">
    <property type="term" value="P:tRNA wobble position uridine thiolation"/>
    <property type="evidence" value="ECO:0007669"/>
    <property type="project" value="InterPro"/>
</dbReference>
<dbReference type="Pfam" id="PF04077">
    <property type="entry name" value="DsrH"/>
    <property type="match status" value="1"/>
</dbReference>
<dbReference type="InterPro" id="IPR007215">
    <property type="entry name" value="Sulphur_relay_TusB/DsrH"/>
</dbReference>
<reference evidence="1 2" key="1">
    <citation type="submission" date="2018-08" db="EMBL/GenBank/DDBJ databases">
        <title>Complete genome sequencing of Blastochloris tepida GI.</title>
        <authorList>
            <person name="Tsukatani Y."/>
            <person name="Mori H."/>
        </authorList>
    </citation>
    <scope>NUCLEOTIDE SEQUENCE [LARGE SCALE GENOMIC DNA]</scope>
    <source>
        <strain evidence="1 2">GI</strain>
    </source>
</reference>
<dbReference type="AlphaFoldDB" id="A0A348G4B2"/>
<dbReference type="SUPFAM" id="SSF75169">
    <property type="entry name" value="DsrEFH-like"/>
    <property type="match status" value="1"/>
</dbReference>
<dbReference type="KEGG" id="blag:BLTE_30800"/>
<dbReference type="PANTHER" id="PTHR37526">
    <property type="entry name" value="PROTEIN TUSB"/>
    <property type="match status" value="1"/>
</dbReference>
<name>A0A348G4B2_9HYPH</name>
<accession>A0A348G4B2</accession>
<protein>
    <submittedName>
        <fullName evidence="1">Multidrug MFS transporter</fullName>
    </submittedName>
</protein>